<reference evidence="10 11" key="1">
    <citation type="submission" date="2017-02" db="EMBL/GenBank/DDBJ databases">
        <authorList>
            <person name="Peterson S.W."/>
        </authorList>
    </citation>
    <scope>NUCLEOTIDE SEQUENCE [LARGE SCALE GENOMIC DNA]</scope>
    <source>
        <strain evidence="10 11">DSM 18034</strain>
    </source>
</reference>
<dbReference type="EMBL" id="FUYA01000003">
    <property type="protein sequence ID" value="SKA69958.1"/>
    <property type="molecule type" value="Genomic_DNA"/>
</dbReference>
<dbReference type="InterPro" id="IPR013984">
    <property type="entry name" value="Ald_Fedxn_OxRdtase_dom2"/>
</dbReference>
<dbReference type="InterPro" id="IPR013985">
    <property type="entry name" value="Ald_Fedxn_OxRdtase_dom3"/>
</dbReference>
<dbReference type="InterPro" id="IPR036503">
    <property type="entry name" value="Ald_Fedxn_OxRdtase_N_sf"/>
</dbReference>
<dbReference type="SUPFAM" id="SSF48310">
    <property type="entry name" value="Aldehyde ferredoxin oxidoreductase, C-terminal domains"/>
    <property type="match status" value="1"/>
</dbReference>
<feature type="domain" description="Aldehyde ferredoxin oxidoreductase N-terminal" evidence="9">
    <location>
        <begin position="8"/>
        <end position="211"/>
    </location>
</feature>
<dbReference type="SUPFAM" id="SSF56228">
    <property type="entry name" value="Aldehyde ferredoxin oxidoreductase, N-terminal domain"/>
    <property type="match status" value="1"/>
</dbReference>
<dbReference type="Gene3D" id="3.60.9.10">
    <property type="entry name" value="Aldehyde ferredoxin oxidoreductase, N-terminal domain"/>
    <property type="match status" value="1"/>
</dbReference>
<evidence type="ECO:0000256" key="3">
    <source>
        <dbReference type="ARBA" id="ARBA00022485"/>
    </source>
</evidence>
<dbReference type="InterPro" id="IPR051919">
    <property type="entry name" value="W-dependent_AOR"/>
</dbReference>
<dbReference type="RefSeq" id="WP_078684546.1">
    <property type="nucleotide sequence ID" value="NZ_FUYA01000003.1"/>
</dbReference>
<accession>A0A1T4VYT5</accession>
<dbReference type="GO" id="GO:0051539">
    <property type="term" value="F:4 iron, 4 sulfur cluster binding"/>
    <property type="evidence" value="ECO:0007669"/>
    <property type="project" value="UniProtKB-KW"/>
</dbReference>
<evidence type="ECO:0000256" key="4">
    <source>
        <dbReference type="ARBA" id="ARBA00022723"/>
    </source>
</evidence>
<keyword evidence="7" id="KW-0411">Iron-sulfur</keyword>
<dbReference type="Gene3D" id="1.10.569.10">
    <property type="entry name" value="Aldehyde Ferredoxin Oxidoreductase Protein, subunit A, domain 2"/>
    <property type="match status" value="1"/>
</dbReference>
<dbReference type="Pfam" id="PF01314">
    <property type="entry name" value="AFOR_C"/>
    <property type="match status" value="1"/>
</dbReference>
<dbReference type="Gene3D" id="1.10.599.10">
    <property type="entry name" value="Aldehyde Ferredoxin Oxidoreductase Protein, subunit A, domain 3"/>
    <property type="match status" value="1"/>
</dbReference>
<evidence type="ECO:0000256" key="8">
    <source>
        <dbReference type="ARBA" id="ARBA00049934"/>
    </source>
</evidence>
<dbReference type="GO" id="GO:0016625">
    <property type="term" value="F:oxidoreductase activity, acting on the aldehyde or oxo group of donors, iron-sulfur protein as acceptor"/>
    <property type="evidence" value="ECO:0007669"/>
    <property type="project" value="InterPro"/>
</dbReference>
<dbReference type="SMART" id="SM00790">
    <property type="entry name" value="AFOR_N"/>
    <property type="match status" value="1"/>
</dbReference>
<dbReference type="GO" id="GO:0046872">
    <property type="term" value="F:metal ion binding"/>
    <property type="evidence" value="ECO:0007669"/>
    <property type="project" value="UniProtKB-KW"/>
</dbReference>
<keyword evidence="4" id="KW-0479">Metal-binding</keyword>
<dbReference type="Pfam" id="PF02730">
    <property type="entry name" value="AFOR_N"/>
    <property type="match status" value="1"/>
</dbReference>
<dbReference type="AlphaFoldDB" id="A0A1T4VYT5"/>
<keyword evidence="6" id="KW-0408">Iron</keyword>
<organism evidence="10 11">
    <name type="scientific">Desulfobaculum bizertense DSM 18034</name>
    <dbReference type="NCBI Taxonomy" id="1121442"/>
    <lineage>
        <taxon>Bacteria</taxon>
        <taxon>Pseudomonadati</taxon>
        <taxon>Thermodesulfobacteriota</taxon>
        <taxon>Desulfovibrionia</taxon>
        <taxon>Desulfovibrionales</taxon>
        <taxon>Desulfovibrionaceae</taxon>
        <taxon>Desulfobaculum</taxon>
    </lineage>
</organism>
<dbReference type="GO" id="GO:0009055">
    <property type="term" value="F:electron transfer activity"/>
    <property type="evidence" value="ECO:0007669"/>
    <property type="project" value="InterPro"/>
</dbReference>
<evidence type="ECO:0000256" key="7">
    <source>
        <dbReference type="ARBA" id="ARBA00023014"/>
    </source>
</evidence>
<dbReference type="OrthoDB" id="9763894at2"/>
<dbReference type="PANTHER" id="PTHR30038">
    <property type="entry name" value="ALDEHYDE FERREDOXIN OXIDOREDUCTASE"/>
    <property type="match status" value="1"/>
</dbReference>
<keyword evidence="3" id="KW-0004">4Fe-4S</keyword>
<dbReference type="InterPro" id="IPR013983">
    <property type="entry name" value="Ald_Fedxn_OxRdtase_N"/>
</dbReference>
<comment type="cofactor">
    <cofactor evidence="8">
        <name>tungstopterin</name>
        <dbReference type="ChEBI" id="CHEBI:30402"/>
    </cofactor>
</comment>
<keyword evidence="5" id="KW-0560">Oxidoreductase</keyword>
<sequence>MKDTVYGNMGTILRVDLSTGKIIREDSTPYLKDWIGGRCLAHYLLFNELDVARVGPLSPENRIYIGTGPLAGTTFPSSGRTHACFIAPLNYSGWGDSNCGGHFGPALKRCGFDMLVLSGKAPKPVYLHIKNDDIKLVPAEDLWGKGTIDTQAELIARHGERCKLLCIGQAGEHQVLFANVRTEMTNSMGRCGLGAVFGSKNLKAVAAQGTKPIRLFKPKEYYAVTKQLRDDLLDPKFGKVHSATYKVMSNWGTPGITNLIGTTGMVPIRNWQQCGIDPKFSRLVHSWNTEHGTRRESCFSCPVHCHSAYAVKDGYPTRGGGPEYETTTALGHKCDVTDDRAVLKLNSMCNDYGLDTVEFGALCSTLMELRERNIIDRDYLNGLDMQFGNADAMIELMPQVVFRKGLGKTLADGPWRVCKRLGEEALHSCYHQKGMCATGVETRSTIGSMLQFAVSPRGSHHLNGLPTAEWVNIPDIAIKVAGYKEAGDVRSYHPQAKANLVKYYEDMFFLSDSLGICKFNFGHLAYWHDSGKDLDYMYDQIIKSIYYATGIQYTVKELFQIFDRSNQIERASIVMRGCRRKDDQPNWKCLHESCPGQHPVGPIPLPPIDSKKYNRVLDAYYEARGWDKETGIPKTRQLKKRGLDFVAQKMNAALPHA</sequence>
<comment type="similarity">
    <text evidence="2">Belongs to the AOR/FOR family.</text>
</comment>
<comment type="cofactor">
    <cofactor evidence="1">
        <name>[4Fe-4S] cluster</name>
        <dbReference type="ChEBI" id="CHEBI:49883"/>
    </cofactor>
</comment>
<dbReference type="STRING" id="1121442.SAMN02745702_01250"/>
<evidence type="ECO:0000313" key="11">
    <source>
        <dbReference type="Proteomes" id="UP000189733"/>
    </source>
</evidence>
<gene>
    <name evidence="10" type="ORF">SAMN02745702_01250</name>
</gene>
<dbReference type="InterPro" id="IPR036021">
    <property type="entry name" value="Tungsten_al_ferr_oxy-like_C"/>
</dbReference>
<keyword evidence="11" id="KW-1185">Reference proteome</keyword>
<evidence type="ECO:0000256" key="2">
    <source>
        <dbReference type="ARBA" id="ARBA00011032"/>
    </source>
</evidence>
<dbReference type="Proteomes" id="UP000189733">
    <property type="component" value="Unassembled WGS sequence"/>
</dbReference>
<evidence type="ECO:0000256" key="6">
    <source>
        <dbReference type="ARBA" id="ARBA00023004"/>
    </source>
</evidence>
<evidence type="ECO:0000256" key="5">
    <source>
        <dbReference type="ARBA" id="ARBA00023002"/>
    </source>
</evidence>
<dbReference type="PANTHER" id="PTHR30038:SF7">
    <property type="entry name" value="TUNGSTEN-CONTAINING GLYCERALDEHYDE-3-PHOSPHATE:FERREDOXIN OXIDOREDUCTASE"/>
    <property type="match status" value="1"/>
</dbReference>
<proteinExistence type="inferred from homology"/>
<dbReference type="InterPro" id="IPR001203">
    <property type="entry name" value="OxRdtase_Ald_Fedxn_C"/>
</dbReference>
<protein>
    <submittedName>
        <fullName evidence="10">Aldehyde:ferredoxin oxidoreductase</fullName>
    </submittedName>
</protein>
<evidence type="ECO:0000259" key="9">
    <source>
        <dbReference type="SMART" id="SM00790"/>
    </source>
</evidence>
<evidence type="ECO:0000256" key="1">
    <source>
        <dbReference type="ARBA" id="ARBA00001966"/>
    </source>
</evidence>
<name>A0A1T4VYT5_9BACT</name>
<evidence type="ECO:0000313" key="10">
    <source>
        <dbReference type="EMBL" id="SKA69958.1"/>
    </source>
</evidence>